<dbReference type="PRINTS" id="PR01161">
    <property type="entry name" value="TUBULIN"/>
</dbReference>
<evidence type="ECO:0000256" key="3">
    <source>
        <dbReference type="ARBA" id="ARBA00022741"/>
    </source>
</evidence>
<evidence type="ECO:0000256" key="5">
    <source>
        <dbReference type="ARBA" id="ARBA00034296"/>
    </source>
</evidence>
<dbReference type="PaxDb" id="29760-VIT_09s0002g09010.t01"/>
<keyword evidence="4" id="KW-0342">GTP-binding</keyword>
<comment type="function">
    <text evidence="5">Tubulin is the major constituent of microtubules, a cylinder consisting of laterally associated linear protofilaments composed of alpha- and beta-tubulin heterodimers. Microtubules grow by the addition of GTP-tubulin dimers to the microtubule end, where a stabilizing cap forms. Below the cap, tubulin dimers are in GDP-bound state, owing to GTPase activity of alpha-tubulin.</text>
</comment>
<name>F6HXT0_VITVI</name>
<reference evidence="8" key="1">
    <citation type="journal article" date="2007" name="Nature">
        <title>The grapevine genome sequence suggests ancestral hexaploidization in major angiosperm phyla.</title>
        <authorList>
            <consortium name="The French-Italian Public Consortium for Grapevine Genome Characterization."/>
            <person name="Jaillon O."/>
            <person name="Aury J.-M."/>
            <person name="Noel B."/>
            <person name="Policriti A."/>
            <person name="Clepet C."/>
            <person name="Casagrande A."/>
            <person name="Choisne N."/>
            <person name="Aubourg S."/>
            <person name="Vitulo N."/>
            <person name="Jubin C."/>
            <person name="Vezzi A."/>
            <person name="Legeai F."/>
            <person name="Hugueney P."/>
            <person name="Dasilva C."/>
            <person name="Horner D."/>
            <person name="Mica E."/>
            <person name="Jublot D."/>
            <person name="Poulain J."/>
            <person name="Bruyere C."/>
            <person name="Billault A."/>
            <person name="Segurens B."/>
            <person name="Gouyvenoux M."/>
            <person name="Ugarte E."/>
            <person name="Cattonaro F."/>
            <person name="Anthouard V."/>
            <person name="Vico V."/>
            <person name="Del Fabbro C."/>
            <person name="Alaux M."/>
            <person name="Di Gaspero G."/>
            <person name="Dumas V."/>
            <person name="Felice N."/>
            <person name="Paillard S."/>
            <person name="Juman I."/>
            <person name="Moroldo M."/>
            <person name="Scalabrin S."/>
            <person name="Canaguier A."/>
            <person name="Le Clainche I."/>
            <person name="Malacrida G."/>
            <person name="Durand E."/>
            <person name="Pesole G."/>
            <person name="Laucou V."/>
            <person name="Chatelet P."/>
            <person name="Merdinoglu D."/>
            <person name="Delledonne M."/>
            <person name="Pezzotti M."/>
            <person name="Lecharny A."/>
            <person name="Scarpelli C."/>
            <person name="Artiguenave F."/>
            <person name="Pe M.E."/>
            <person name="Valle G."/>
            <person name="Morgante M."/>
            <person name="Caboche M."/>
            <person name="Adam-Blondon A.-F."/>
            <person name="Weissenbach J."/>
            <person name="Quetier F."/>
            <person name="Wincker P."/>
        </authorList>
    </citation>
    <scope>NUCLEOTIDE SEQUENCE [LARGE SCALE GENOMIC DNA]</scope>
    <source>
        <strain evidence="8">cv. Pinot noir / PN40024</strain>
    </source>
</reference>
<evidence type="ECO:0000256" key="2">
    <source>
        <dbReference type="ARBA" id="ARBA00022701"/>
    </source>
</evidence>
<dbReference type="InterPro" id="IPR008280">
    <property type="entry name" value="Tub_FtsZ_C"/>
</dbReference>
<organism evidence="7 8">
    <name type="scientific">Vitis vinifera</name>
    <name type="common">Grape</name>
    <dbReference type="NCBI Taxonomy" id="29760"/>
    <lineage>
        <taxon>Eukaryota</taxon>
        <taxon>Viridiplantae</taxon>
        <taxon>Streptophyta</taxon>
        <taxon>Embryophyta</taxon>
        <taxon>Tracheophyta</taxon>
        <taxon>Spermatophyta</taxon>
        <taxon>Magnoliopsida</taxon>
        <taxon>eudicotyledons</taxon>
        <taxon>Gunneridae</taxon>
        <taxon>Pentapetalae</taxon>
        <taxon>rosids</taxon>
        <taxon>Vitales</taxon>
        <taxon>Vitaceae</taxon>
        <taxon>Viteae</taxon>
        <taxon>Vitis</taxon>
    </lineage>
</organism>
<dbReference type="GO" id="GO:0005874">
    <property type="term" value="C:microtubule"/>
    <property type="evidence" value="ECO:0007669"/>
    <property type="project" value="UniProtKB-KW"/>
</dbReference>
<dbReference type="GO" id="GO:0005525">
    <property type="term" value="F:GTP binding"/>
    <property type="evidence" value="ECO:0007669"/>
    <property type="project" value="UniProtKB-KW"/>
</dbReference>
<dbReference type="InterPro" id="IPR037103">
    <property type="entry name" value="Tubulin/FtsZ-like_C"/>
</dbReference>
<protein>
    <recommendedName>
        <fullName evidence="6">Tubulin/FtsZ 2-layer sandwich domain-containing protein</fullName>
    </recommendedName>
</protein>
<feature type="domain" description="Tubulin/FtsZ 2-layer sandwich" evidence="6">
    <location>
        <begin position="56"/>
        <end position="120"/>
    </location>
</feature>
<dbReference type="eggNOG" id="KOG1375">
    <property type="taxonomic scope" value="Eukaryota"/>
</dbReference>
<evidence type="ECO:0000313" key="8">
    <source>
        <dbReference type="Proteomes" id="UP000009183"/>
    </source>
</evidence>
<dbReference type="InterPro" id="IPR002453">
    <property type="entry name" value="Beta_tubulin"/>
</dbReference>
<dbReference type="OrthoDB" id="1721947at2759"/>
<dbReference type="InParanoid" id="F6HXT0"/>
<dbReference type="Gene3D" id="3.30.1330.20">
    <property type="entry name" value="Tubulin/FtsZ, C-terminal domain"/>
    <property type="match status" value="1"/>
</dbReference>
<dbReference type="GO" id="GO:0005200">
    <property type="term" value="F:structural constituent of cytoskeleton"/>
    <property type="evidence" value="ECO:0007669"/>
    <property type="project" value="InterPro"/>
</dbReference>
<dbReference type="Pfam" id="PF03953">
    <property type="entry name" value="Tubulin_C"/>
    <property type="match status" value="1"/>
</dbReference>
<keyword evidence="2" id="KW-0493">Microtubule</keyword>
<dbReference type="GO" id="GO:0003924">
    <property type="term" value="F:GTPase activity"/>
    <property type="evidence" value="ECO:0007669"/>
    <property type="project" value="InterPro"/>
</dbReference>
<comment type="similarity">
    <text evidence="1">Belongs to the tubulin family.</text>
</comment>
<dbReference type="InterPro" id="IPR000217">
    <property type="entry name" value="Tubulin"/>
</dbReference>
<dbReference type="SUPFAM" id="SSF55307">
    <property type="entry name" value="Tubulin C-terminal domain-like"/>
    <property type="match status" value="1"/>
</dbReference>
<sequence length="121" mass="13694">MFSVLCGRRLRIVTVFKVSDTVVEPYNAALSIHQFVENADECMVLDDNPRNFPANVRGRMISKEVDEQVINVQNRNSSCFDLIPSIVKSSICDIPPRGLSMASTFFSNSASIQEMFRRMNE</sequence>
<dbReference type="GO" id="GO:0007017">
    <property type="term" value="P:microtubule-based process"/>
    <property type="evidence" value="ECO:0007669"/>
    <property type="project" value="InterPro"/>
</dbReference>
<dbReference type="PRINTS" id="PR01163">
    <property type="entry name" value="BETATUBULIN"/>
</dbReference>
<dbReference type="InterPro" id="IPR018316">
    <property type="entry name" value="Tubulin/FtsZ_2-layer-sand-dom"/>
</dbReference>
<gene>
    <name evidence="7" type="ordered locus">VIT_09s0002g09010</name>
</gene>
<proteinExistence type="inferred from homology"/>
<keyword evidence="8" id="KW-1185">Reference proteome</keyword>
<evidence type="ECO:0000256" key="1">
    <source>
        <dbReference type="ARBA" id="ARBA00009636"/>
    </source>
</evidence>
<dbReference type="InterPro" id="IPR036525">
    <property type="entry name" value="Tubulin/FtsZ_GTPase_sf"/>
</dbReference>
<dbReference type="EMBL" id="FN596494">
    <property type="protein sequence ID" value="CCB59711.1"/>
    <property type="molecule type" value="Genomic_DNA"/>
</dbReference>
<dbReference type="STRING" id="29760.F6HXT0"/>
<dbReference type="Proteomes" id="UP000009183">
    <property type="component" value="Chromosome 9"/>
</dbReference>
<evidence type="ECO:0000256" key="4">
    <source>
        <dbReference type="ARBA" id="ARBA00023134"/>
    </source>
</evidence>
<dbReference type="AlphaFoldDB" id="F6HXT0"/>
<accession>F6HXT0</accession>
<dbReference type="HOGENOM" id="CLU_2042332_0_0_1"/>
<dbReference type="SUPFAM" id="SSF52490">
    <property type="entry name" value="Tubulin nucleotide-binding domain-like"/>
    <property type="match status" value="1"/>
</dbReference>
<evidence type="ECO:0000313" key="7">
    <source>
        <dbReference type="EMBL" id="CCB59711.1"/>
    </source>
</evidence>
<dbReference type="PANTHER" id="PTHR11588">
    <property type="entry name" value="TUBULIN"/>
    <property type="match status" value="1"/>
</dbReference>
<evidence type="ECO:0000259" key="6">
    <source>
        <dbReference type="Pfam" id="PF03953"/>
    </source>
</evidence>
<keyword evidence="3" id="KW-0547">Nucleotide-binding</keyword>